<comment type="caution">
    <text evidence="1">The sequence shown here is derived from an EMBL/GenBank/DDBJ whole genome shotgun (WGS) entry which is preliminary data.</text>
</comment>
<gene>
    <name evidence="1" type="ORF">OXD698_LOCUS50526</name>
</gene>
<dbReference type="Proteomes" id="UP000663844">
    <property type="component" value="Unassembled WGS sequence"/>
</dbReference>
<dbReference type="AlphaFoldDB" id="A0A820N7L4"/>
<accession>A0A820N7L4</accession>
<reference evidence="1" key="1">
    <citation type="submission" date="2021-02" db="EMBL/GenBank/DDBJ databases">
        <authorList>
            <person name="Nowell W R."/>
        </authorList>
    </citation>
    <scope>NUCLEOTIDE SEQUENCE</scope>
</reference>
<sequence>NERPPTIPKAEPPPAITPHVLFIPAATATGVNSVAISWPTTNQLLIYKVAKPDNKGKESSDARPISIWPFSSHITSLTYDSKHEQLAVALESGNVCIIERTTGVNDLSSIQHISSV</sequence>
<feature type="non-terminal residue" evidence="1">
    <location>
        <position position="1"/>
    </location>
</feature>
<dbReference type="SUPFAM" id="SSF50978">
    <property type="entry name" value="WD40 repeat-like"/>
    <property type="match status" value="1"/>
</dbReference>
<dbReference type="InterPro" id="IPR036322">
    <property type="entry name" value="WD40_repeat_dom_sf"/>
</dbReference>
<dbReference type="EMBL" id="CAJOAZ010024390">
    <property type="protein sequence ID" value="CAF4384105.1"/>
    <property type="molecule type" value="Genomic_DNA"/>
</dbReference>
<name>A0A820N7L4_9BILA</name>
<evidence type="ECO:0000313" key="1">
    <source>
        <dbReference type="EMBL" id="CAF4384105.1"/>
    </source>
</evidence>
<organism evidence="1 2">
    <name type="scientific">Adineta steineri</name>
    <dbReference type="NCBI Taxonomy" id="433720"/>
    <lineage>
        <taxon>Eukaryota</taxon>
        <taxon>Metazoa</taxon>
        <taxon>Spiralia</taxon>
        <taxon>Gnathifera</taxon>
        <taxon>Rotifera</taxon>
        <taxon>Eurotatoria</taxon>
        <taxon>Bdelloidea</taxon>
        <taxon>Adinetida</taxon>
        <taxon>Adinetidae</taxon>
        <taxon>Adineta</taxon>
    </lineage>
</organism>
<proteinExistence type="predicted"/>
<feature type="non-terminal residue" evidence="1">
    <location>
        <position position="116"/>
    </location>
</feature>
<evidence type="ECO:0000313" key="2">
    <source>
        <dbReference type="Proteomes" id="UP000663844"/>
    </source>
</evidence>
<protein>
    <submittedName>
        <fullName evidence="1">Uncharacterized protein</fullName>
    </submittedName>
</protein>